<name>A0ABR6YNT7_9BURK</name>
<evidence type="ECO:0000259" key="1">
    <source>
        <dbReference type="Pfam" id="PF20172"/>
    </source>
</evidence>
<dbReference type="Pfam" id="PF20172">
    <property type="entry name" value="DUF6538"/>
    <property type="match status" value="1"/>
</dbReference>
<accession>A0ABR6YNT7</accession>
<sequence length="244" mass="26957">MKLASHLRRSRHGVFYFRIVFPQILAAILGQPELNRSLLTRCPKTAKLTGYQLSGTMLPLISRLTRLMTIDPESLDPESIKKLIVEGLTINTDGSFSAARIQTSDDPQIAQEELRSFAQLIHSTRAVQASPATSPAIVVPQTEALKAEAQMLKAELTQPAAALPIKPSTLKEAFDSYLLSKKGIAATTKKSYTESLELFGIMIGGDQRMVHEITRKECMDFNEALSHIPHLQLHCMPALPVKKI</sequence>
<protein>
    <recommendedName>
        <fullName evidence="1">DUF6538 domain-containing protein</fullName>
    </recommendedName>
</protein>
<dbReference type="InterPro" id="IPR046668">
    <property type="entry name" value="DUF6538"/>
</dbReference>
<feature type="domain" description="DUF6538" evidence="1">
    <location>
        <begin position="6"/>
        <end position="53"/>
    </location>
</feature>
<proteinExistence type="predicted"/>
<dbReference type="Proteomes" id="UP000613113">
    <property type="component" value="Unassembled WGS sequence"/>
</dbReference>
<dbReference type="EMBL" id="JACOGC010000004">
    <property type="protein sequence ID" value="MBC3885557.1"/>
    <property type="molecule type" value="Genomic_DNA"/>
</dbReference>
<evidence type="ECO:0000313" key="2">
    <source>
        <dbReference type="EMBL" id="MBC3885557.1"/>
    </source>
</evidence>
<reference evidence="2 3" key="1">
    <citation type="submission" date="2020-08" db="EMBL/GenBank/DDBJ databases">
        <title>Novel species isolated from subtropical streams in China.</title>
        <authorList>
            <person name="Lu H."/>
        </authorList>
    </citation>
    <scope>NUCLEOTIDE SEQUENCE [LARGE SCALE GENOMIC DNA]</scope>
    <source>
        <strain evidence="2 3">FT31W</strain>
    </source>
</reference>
<dbReference type="RefSeq" id="WP_186863145.1">
    <property type="nucleotide sequence ID" value="NZ_JACOGC010000004.1"/>
</dbReference>
<gene>
    <name evidence="2" type="ORF">H8K27_10495</name>
</gene>
<keyword evidence="3" id="KW-1185">Reference proteome</keyword>
<comment type="caution">
    <text evidence="2">The sequence shown here is derived from an EMBL/GenBank/DDBJ whole genome shotgun (WGS) entry which is preliminary data.</text>
</comment>
<evidence type="ECO:0000313" key="3">
    <source>
        <dbReference type="Proteomes" id="UP000613113"/>
    </source>
</evidence>
<organism evidence="2 3">
    <name type="scientific">Undibacterium griseum</name>
    <dbReference type="NCBI Taxonomy" id="2762295"/>
    <lineage>
        <taxon>Bacteria</taxon>
        <taxon>Pseudomonadati</taxon>
        <taxon>Pseudomonadota</taxon>
        <taxon>Betaproteobacteria</taxon>
        <taxon>Burkholderiales</taxon>
        <taxon>Oxalobacteraceae</taxon>
        <taxon>Undibacterium</taxon>
    </lineage>
</organism>